<dbReference type="SUPFAM" id="SSF56235">
    <property type="entry name" value="N-terminal nucleophile aminohydrolases (Ntn hydrolases)"/>
    <property type="match status" value="1"/>
</dbReference>
<dbReference type="InterPro" id="IPR043138">
    <property type="entry name" value="GGT_lsub"/>
</dbReference>
<dbReference type="PRINTS" id="PR01210">
    <property type="entry name" value="GGTRANSPTASE"/>
</dbReference>
<dbReference type="GO" id="GO:0036374">
    <property type="term" value="F:glutathione hydrolase activity"/>
    <property type="evidence" value="ECO:0007669"/>
    <property type="project" value="UniProtKB-UniRule"/>
</dbReference>
<dbReference type="GO" id="GO:0006751">
    <property type="term" value="P:glutathione catabolic process"/>
    <property type="evidence" value="ECO:0007669"/>
    <property type="project" value="UniProtKB-UniRule"/>
</dbReference>
<feature type="binding site" evidence="5">
    <location>
        <begin position="370"/>
        <end position="372"/>
    </location>
    <ligand>
        <name>L-glutamate</name>
        <dbReference type="ChEBI" id="CHEBI:29985"/>
    </ligand>
</feature>
<dbReference type="PANTHER" id="PTHR43881">
    <property type="entry name" value="GAMMA-GLUTAMYLTRANSPEPTIDASE (AFU_ORTHOLOGUE AFUA_4G13580)"/>
    <property type="match status" value="1"/>
</dbReference>
<proteinExistence type="inferred from homology"/>
<evidence type="ECO:0000256" key="2">
    <source>
        <dbReference type="ARBA" id="ARBA00001089"/>
    </source>
</evidence>
<keyword evidence="6" id="KW-0865">Zymogen</keyword>
<dbReference type="Gene3D" id="3.60.20.40">
    <property type="match status" value="1"/>
</dbReference>
<keyword evidence="6" id="KW-0378">Hydrolase</keyword>
<comment type="caution">
    <text evidence="7">The sequence shown here is derived from an EMBL/GenBank/DDBJ whole genome shotgun (WGS) entry which is preliminary data.</text>
</comment>
<protein>
    <recommendedName>
        <fullName evidence="6">Glutathione hydrolase proenzyme</fullName>
        <ecNumber evidence="6">2.3.2.2</ecNumber>
        <ecNumber evidence="6">3.4.19.13</ecNumber>
    </recommendedName>
    <component>
        <recommendedName>
            <fullName evidence="6">Glutathione hydrolase large chain</fullName>
        </recommendedName>
    </component>
    <component>
        <recommendedName>
            <fullName evidence="6">Glutathione hydrolase small chain</fullName>
        </recommendedName>
    </component>
</protein>
<dbReference type="EC" id="3.4.19.13" evidence="6"/>
<dbReference type="GO" id="GO:0103068">
    <property type="term" value="F:leukotriene C4 gamma-glutamyl transferase activity"/>
    <property type="evidence" value="ECO:0007669"/>
    <property type="project" value="UniProtKB-EC"/>
</dbReference>
<comment type="catalytic activity">
    <reaction evidence="2 6">
        <text>glutathione + H2O = L-cysteinylglycine + L-glutamate</text>
        <dbReference type="Rhea" id="RHEA:28807"/>
        <dbReference type="ChEBI" id="CHEBI:15377"/>
        <dbReference type="ChEBI" id="CHEBI:29985"/>
        <dbReference type="ChEBI" id="CHEBI:57925"/>
        <dbReference type="ChEBI" id="CHEBI:61694"/>
        <dbReference type="EC" id="3.4.19.13"/>
    </reaction>
</comment>
<keyword evidence="6 7" id="KW-0808">Transferase</keyword>
<evidence type="ECO:0000256" key="6">
    <source>
        <dbReference type="RuleBase" id="RU368036"/>
    </source>
</evidence>
<dbReference type="UniPathway" id="UPA00204"/>
<comment type="subunit">
    <text evidence="6">This enzyme consists of two polypeptide chains, which are synthesized in precursor form from a single polypeptide.</text>
</comment>
<keyword evidence="6 7" id="KW-0012">Acyltransferase</keyword>
<comment type="PTM">
    <text evidence="6">Cleaved by autocatalysis into a large and a small subunit.</text>
</comment>
<keyword evidence="6" id="KW-0317">Glutathione biosynthesis</keyword>
<reference evidence="7" key="1">
    <citation type="journal article" date="2020" name="mSystems">
        <title>Genome- and Community-Level Interaction Insights into Carbon Utilization and Element Cycling Functions of Hydrothermarchaeota in Hydrothermal Sediment.</title>
        <authorList>
            <person name="Zhou Z."/>
            <person name="Liu Y."/>
            <person name="Xu W."/>
            <person name="Pan J."/>
            <person name="Luo Z.H."/>
            <person name="Li M."/>
        </authorList>
    </citation>
    <scope>NUCLEOTIDE SEQUENCE [LARGE SCALE GENOMIC DNA]</scope>
    <source>
        <strain evidence="7">SpSt-192</strain>
    </source>
</reference>
<name>A0A7C3ALM3_9BACT</name>
<evidence type="ECO:0000256" key="4">
    <source>
        <dbReference type="PIRSR" id="PIRSR600101-1"/>
    </source>
</evidence>
<dbReference type="GO" id="GO:0006750">
    <property type="term" value="P:glutathione biosynthetic process"/>
    <property type="evidence" value="ECO:0007669"/>
    <property type="project" value="UniProtKB-KW"/>
</dbReference>
<comment type="catalytic activity">
    <reaction evidence="3 6">
        <text>an N-terminal (5-L-glutamyl)-[peptide] + an alpha-amino acid = 5-L-glutamyl amino acid + an N-terminal L-alpha-aminoacyl-[peptide]</text>
        <dbReference type="Rhea" id="RHEA:23904"/>
        <dbReference type="Rhea" id="RHEA-COMP:9780"/>
        <dbReference type="Rhea" id="RHEA-COMP:9795"/>
        <dbReference type="ChEBI" id="CHEBI:77644"/>
        <dbReference type="ChEBI" id="CHEBI:78597"/>
        <dbReference type="ChEBI" id="CHEBI:78599"/>
        <dbReference type="ChEBI" id="CHEBI:78608"/>
        <dbReference type="EC" id="2.3.2.2"/>
    </reaction>
</comment>
<dbReference type="EC" id="2.3.2.2" evidence="6"/>
<comment type="catalytic activity">
    <reaction evidence="1 6">
        <text>an S-substituted glutathione + H2O = an S-substituted L-cysteinylglycine + L-glutamate</text>
        <dbReference type="Rhea" id="RHEA:59468"/>
        <dbReference type="ChEBI" id="CHEBI:15377"/>
        <dbReference type="ChEBI" id="CHEBI:29985"/>
        <dbReference type="ChEBI" id="CHEBI:90779"/>
        <dbReference type="ChEBI" id="CHEBI:143103"/>
        <dbReference type="EC" id="3.4.19.13"/>
    </reaction>
</comment>
<feature type="binding site" evidence="5">
    <location>
        <position position="434"/>
    </location>
    <ligand>
        <name>L-glutamate</name>
        <dbReference type="ChEBI" id="CHEBI:29985"/>
    </ligand>
</feature>
<evidence type="ECO:0000256" key="3">
    <source>
        <dbReference type="ARBA" id="ARBA00047417"/>
    </source>
</evidence>
<feature type="active site" description="Nucleophile" evidence="4">
    <location>
        <position position="352"/>
    </location>
</feature>
<evidence type="ECO:0000313" key="7">
    <source>
        <dbReference type="EMBL" id="HEX70316.1"/>
    </source>
</evidence>
<dbReference type="Gene3D" id="1.10.246.130">
    <property type="match status" value="1"/>
</dbReference>
<sequence>MASRPVRIFAEQAGRPVVMGRRGAVASGHPLASLAGLAILQRGGSAVDAAVAVAAALNVVEPHMSGLGGDLFALVYEGGSGRVYAVNGTGPAPRAATIDRFAQGIPERGPLSASVPGALSGWIVMLERWGRLDLASVLGPAIRLASEGFPVSHNLSAYLEAHQPLLADFDMSRRVFLPGGEPPRPGQVLIQPDLARTFELLARDGHDAFYRGPVGQEIARACTAAGGLLDEDSLNAFRAEVVEPLSISYRGYQVFAPPPNSSAHVLLQELLMFSCFEPARYRPLSAELIHLMVEIKKLAFADREAYNGDPRFSGPLPGFLLSPEYARQRVQLIDPERARAEVPAGVEQEGDTTYFAVADRDGNVVSVTASINMAFGSGFVAGSTGVLLNNRMTYWHLDPDHPNALQPGKRVRHTISPALVLSDGHALAIGTPGSDGQVQTIFQVLVHVLDYGFALQPAIELPRWRSFAPGHESNWPHGERDELQIEGRMPNQTIEGLQARGHRVVRLGKWGPIGSCQAVAVDLAAGVFQAAADPRSDAYALAW</sequence>
<dbReference type="InterPro" id="IPR052896">
    <property type="entry name" value="GGT-like_enzyme"/>
</dbReference>
<dbReference type="AlphaFoldDB" id="A0A7C3ALM3"/>
<dbReference type="InterPro" id="IPR029055">
    <property type="entry name" value="Ntn_hydrolases_N"/>
</dbReference>
<comment type="similarity">
    <text evidence="6">Belongs to the gamma-glutamyltransferase family.</text>
</comment>
<comment type="pathway">
    <text evidence="6">Sulfur metabolism; glutathione metabolism.</text>
</comment>
<dbReference type="Pfam" id="PF01019">
    <property type="entry name" value="G_glu_transpept"/>
    <property type="match status" value="1"/>
</dbReference>
<accession>A0A7C3ALM3</accession>
<gene>
    <name evidence="7" type="primary">ggt</name>
    <name evidence="7" type="ORF">ENP13_03625</name>
</gene>
<evidence type="ECO:0000256" key="5">
    <source>
        <dbReference type="PIRSR" id="PIRSR600101-2"/>
    </source>
</evidence>
<dbReference type="PANTHER" id="PTHR43881:SF1">
    <property type="entry name" value="GAMMA-GLUTAMYLTRANSPEPTIDASE (AFU_ORTHOLOGUE AFUA_4G13580)"/>
    <property type="match status" value="1"/>
</dbReference>
<evidence type="ECO:0000256" key="1">
    <source>
        <dbReference type="ARBA" id="ARBA00001049"/>
    </source>
</evidence>
<dbReference type="NCBIfam" id="TIGR00066">
    <property type="entry name" value="g_glut_trans"/>
    <property type="match status" value="1"/>
</dbReference>
<dbReference type="EMBL" id="DSID01000283">
    <property type="protein sequence ID" value="HEX70316.1"/>
    <property type="molecule type" value="Genomic_DNA"/>
</dbReference>
<organism evidence="7">
    <name type="scientific">Thermorudis sp</name>
    <dbReference type="NCBI Taxonomy" id="1969470"/>
    <lineage>
        <taxon>Bacteria</taxon>
        <taxon>Pseudomonadati</taxon>
        <taxon>Thermomicrobiota</taxon>
        <taxon>Thermomicrobia</taxon>
        <taxon>Thermomicrobia incertae sedis</taxon>
        <taxon>Thermorudis</taxon>
    </lineage>
</organism>
<dbReference type="InterPro" id="IPR000101">
    <property type="entry name" value="GGT_peptidase"/>
</dbReference>
<dbReference type="InterPro" id="IPR043137">
    <property type="entry name" value="GGT_ssub_C"/>
</dbReference>